<feature type="transmembrane region" description="Helical" evidence="6">
    <location>
        <begin position="73"/>
        <end position="96"/>
    </location>
</feature>
<proteinExistence type="predicted"/>
<evidence type="ECO:0000313" key="9">
    <source>
        <dbReference type="Proteomes" id="UP001142153"/>
    </source>
</evidence>
<accession>A0ABT4PXB6</accession>
<feature type="transmembrane region" description="Helical" evidence="6">
    <location>
        <begin position="332"/>
        <end position="356"/>
    </location>
</feature>
<keyword evidence="5 6" id="KW-0472">Membrane</keyword>
<keyword evidence="2" id="KW-1003">Cell membrane</keyword>
<keyword evidence="3 6" id="KW-0812">Transmembrane</keyword>
<sequence length="392" mass="38738">MPLALYLLAVAVFAMGTSEFMLAGLLPDIAAALDVSLGTAGLLTSAFAAGMVVGAPLMAALSRRWPARTCLLGFVLLFAGAHVVGALTASFAVLLITRITAALANAGFLAVALTVAATLVPTDRKGRAVAVLLSGTTVAMIAGVPAGAALGVLLGWRAPFWAIALLCLPAAVGVTKVVPNPAGDGPGQGRRPSLRSEFAQLTNPGLVLTMLVGALVNGASFATITYVAPVVISTAGMGELWVPIVLLLFGFGSFIGVAVAGRLSDRHPEAVIGVGGPLLLLGWVAMASVATEPAALVLSVFVQGALSFGVGSTLIARVLYQAAGAPTMGGSYATAALNIGAAGGPAIAAASLGAHAGALGPVWASSLLTAVAMVIALPSLRVIAPGAGEATR</sequence>
<feature type="transmembrane region" description="Helical" evidence="6">
    <location>
        <begin position="362"/>
        <end position="384"/>
    </location>
</feature>
<evidence type="ECO:0000256" key="2">
    <source>
        <dbReference type="ARBA" id="ARBA00022475"/>
    </source>
</evidence>
<dbReference type="PANTHER" id="PTHR43124">
    <property type="entry name" value="PURINE EFFLUX PUMP PBUE"/>
    <property type="match status" value="1"/>
</dbReference>
<evidence type="ECO:0000259" key="7">
    <source>
        <dbReference type="PROSITE" id="PS50850"/>
    </source>
</evidence>
<reference evidence="8" key="1">
    <citation type="submission" date="2022-12" db="EMBL/GenBank/DDBJ databases">
        <authorList>
            <person name="Deng Y."/>
            <person name="Zhang Y.-Q."/>
        </authorList>
    </citation>
    <scope>NUCLEOTIDE SEQUENCE</scope>
    <source>
        <strain evidence="8">CPCC 205372</strain>
    </source>
</reference>
<comment type="subcellular location">
    <subcellularLocation>
        <location evidence="1">Cell membrane</location>
        <topology evidence="1">Multi-pass membrane protein</topology>
    </subcellularLocation>
</comment>
<dbReference type="PANTHER" id="PTHR43124:SF3">
    <property type="entry name" value="CHLORAMPHENICOL EFFLUX PUMP RV0191"/>
    <property type="match status" value="1"/>
</dbReference>
<dbReference type="InterPro" id="IPR011701">
    <property type="entry name" value="MFS"/>
</dbReference>
<evidence type="ECO:0000256" key="6">
    <source>
        <dbReference type="SAM" id="Phobius"/>
    </source>
</evidence>
<evidence type="ECO:0000313" key="8">
    <source>
        <dbReference type="EMBL" id="MCZ8381163.1"/>
    </source>
</evidence>
<dbReference type="InterPro" id="IPR036259">
    <property type="entry name" value="MFS_trans_sf"/>
</dbReference>
<feature type="transmembrane region" description="Helical" evidence="6">
    <location>
        <begin position="296"/>
        <end position="320"/>
    </location>
</feature>
<dbReference type="NCBIfam" id="NF033135">
    <property type="entry name" value="cmx_cmrA"/>
    <property type="match status" value="1"/>
</dbReference>
<dbReference type="EMBL" id="JAPZPY010000010">
    <property type="protein sequence ID" value="MCZ8381163.1"/>
    <property type="molecule type" value="Genomic_DNA"/>
</dbReference>
<feature type="transmembrane region" description="Helical" evidence="6">
    <location>
        <begin position="160"/>
        <end position="178"/>
    </location>
</feature>
<feature type="domain" description="Major facilitator superfamily (MFS) profile" evidence="7">
    <location>
        <begin position="4"/>
        <end position="381"/>
    </location>
</feature>
<feature type="transmembrane region" description="Helical" evidence="6">
    <location>
        <begin position="205"/>
        <end position="228"/>
    </location>
</feature>
<dbReference type="SUPFAM" id="SSF103473">
    <property type="entry name" value="MFS general substrate transporter"/>
    <property type="match status" value="1"/>
</dbReference>
<gene>
    <name evidence="8" type="ORF">O6P37_20030</name>
</gene>
<protein>
    <submittedName>
        <fullName evidence="8">MFS transporter</fullName>
    </submittedName>
</protein>
<organism evidence="8 9">
    <name type="scientific">Mycobacterium hippophais</name>
    <dbReference type="NCBI Taxonomy" id="3016340"/>
    <lineage>
        <taxon>Bacteria</taxon>
        <taxon>Bacillati</taxon>
        <taxon>Actinomycetota</taxon>
        <taxon>Actinomycetes</taxon>
        <taxon>Mycobacteriales</taxon>
        <taxon>Mycobacteriaceae</taxon>
        <taxon>Mycobacterium</taxon>
    </lineage>
</organism>
<feature type="transmembrane region" description="Helical" evidence="6">
    <location>
        <begin position="240"/>
        <end position="263"/>
    </location>
</feature>
<feature type="transmembrane region" description="Helical" evidence="6">
    <location>
        <begin position="270"/>
        <end position="290"/>
    </location>
</feature>
<evidence type="ECO:0000256" key="4">
    <source>
        <dbReference type="ARBA" id="ARBA00022989"/>
    </source>
</evidence>
<keyword evidence="4 6" id="KW-1133">Transmembrane helix</keyword>
<evidence type="ECO:0000256" key="5">
    <source>
        <dbReference type="ARBA" id="ARBA00023136"/>
    </source>
</evidence>
<dbReference type="CDD" id="cd17324">
    <property type="entry name" value="MFS_NepI_like"/>
    <property type="match status" value="1"/>
</dbReference>
<dbReference type="PROSITE" id="PS50850">
    <property type="entry name" value="MFS"/>
    <property type="match status" value="1"/>
</dbReference>
<feature type="transmembrane region" description="Helical" evidence="6">
    <location>
        <begin position="128"/>
        <end position="154"/>
    </location>
</feature>
<dbReference type="RefSeq" id="WP_269895725.1">
    <property type="nucleotide sequence ID" value="NZ_JAPZPY010000010.1"/>
</dbReference>
<name>A0ABT4PXB6_9MYCO</name>
<evidence type="ECO:0000256" key="3">
    <source>
        <dbReference type="ARBA" id="ARBA00022692"/>
    </source>
</evidence>
<keyword evidence="9" id="KW-1185">Reference proteome</keyword>
<comment type="caution">
    <text evidence="8">The sequence shown here is derived from an EMBL/GenBank/DDBJ whole genome shotgun (WGS) entry which is preliminary data.</text>
</comment>
<dbReference type="Proteomes" id="UP001142153">
    <property type="component" value="Unassembled WGS sequence"/>
</dbReference>
<feature type="transmembrane region" description="Helical" evidence="6">
    <location>
        <begin position="102"/>
        <end position="121"/>
    </location>
</feature>
<dbReference type="InterPro" id="IPR050189">
    <property type="entry name" value="MFS_Efflux_Transporters"/>
</dbReference>
<evidence type="ECO:0000256" key="1">
    <source>
        <dbReference type="ARBA" id="ARBA00004651"/>
    </source>
</evidence>
<dbReference type="Gene3D" id="1.20.1250.20">
    <property type="entry name" value="MFS general substrate transporter like domains"/>
    <property type="match status" value="1"/>
</dbReference>
<dbReference type="InterPro" id="IPR020846">
    <property type="entry name" value="MFS_dom"/>
</dbReference>
<dbReference type="Pfam" id="PF07690">
    <property type="entry name" value="MFS_1"/>
    <property type="match status" value="1"/>
</dbReference>
<feature type="transmembrane region" description="Helical" evidence="6">
    <location>
        <begin position="42"/>
        <end position="61"/>
    </location>
</feature>